<dbReference type="Proteomes" id="UP000006565">
    <property type="component" value="Chromosome"/>
</dbReference>
<dbReference type="STRING" id="679926.Mpet_0735"/>
<dbReference type="FunFam" id="3.40.1180.10:FF:000016">
    <property type="entry name" value="Undecaprenyl diphosphate synthase"/>
    <property type="match status" value="1"/>
</dbReference>
<evidence type="ECO:0000313" key="3">
    <source>
        <dbReference type="Proteomes" id="UP000006565"/>
    </source>
</evidence>
<keyword evidence="1 2" id="KW-0808">Transferase</keyword>
<dbReference type="Pfam" id="PF01255">
    <property type="entry name" value="Prenyltransf"/>
    <property type="match status" value="1"/>
</dbReference>
<proteinExistence type="predicted"/>
<organism evidence="2 3">
    <name type="scientific">Methanolacinia petrolearia (strain DSM 11571 / OCM 486 / SEBR 4847)</name>
    <name type="common">Methanoplanus petrolearius</name>
    <dbReference type="NCBI Taxonomy" id="679926"/>
    <lineage>
        <taxon>Archaea</taxon>
        <taxon>Methanobacteriati</taxon>
        <taxon>Methanobacteriota</taxon>
        <taxon>Stenosarchaea group</taxon>
        <taxon>Methanomicrobia</taxon>
        <taxon>Methanomicrobiales</taxon>
        <taxon>Methanomicrobiaceae</taxon>
        <taxon>Methanolacinia</taxon>
    </lineage>
</organism>
<evidence type="ECO:0000313" key="2">
    <source>
        <dbReference type="EMBL" id="ADN35509.1"/>
    </source>
</evidence>
<keyword evidence="3" id="KW-1185">Reference proteome</keyword>
<dbReference type="InterPro" id="IPR001441">
    <property type="entry name" value="UPP_synth-like"/>
</dbReference>
<dbReference type="AlphaFoldDB" id="E1RIJ6"/>
<evidence type="ECO:0000256" key="1">
    <source>
        <dbReference type="ARBA" id="ARBA00022679"/>
    </source>
</evidence>
<dbReference type="GeneID" id="9743188"/>
<reference evidence="2 3" key="1">
    <citation type="journal article" date="2010" name="Stand. Genomic Sci.">
        <title>Complete genome sequence of Methanoplanus petrolearius type strain (SEBR 4847).</title>
        <authorList>
            <person name="Brambilla E."/>
            <person name="Djao O.D."/>
            <person name="Daligault H."/>
            <person name="Lapidus A."/>
            <person name="Lucas S."/>
            <person name="Hammon N."/>
            <person name="Nolan M."/>
            <person name="Tice H."/>
            <person name="Cheng J.F."/>
            <person name="Han C."/>
            <person name="Tapia R."/>
            <person name="Goodwin L."/>
            <person name="Pitluck S."/>
            <person name="Liolios K."/>
            <person name="Ivanova N."/>
            <person name="Mavromatis K."/>
            <person name="Mikhailova N."/>
            <person name="Pati A."/>
            <person name="Chen A."/>
            <person name="Palaniappan K."/>
            <person name="Land M."/>
            <person name="Hauser L."/>
            <person name="Chang Y.J."/>
            <person name="Jeffries C.D."/>
            <person name="Rohde M."/>
            <person name="Spring S."/>
            <person name="Sikorski J."/>
            <person name="Goker M."/>
            <person name="Woyke T."/>
            <person name="Bristow J."/>
            <person name="Eisen J.A."/>
            <person name="Markowitz V."/>
            <person name="Hugenholtz P."/>
            <person name="Kyrpides N.C."/>
            <person name="Klenk H.P."/>
        </authorList>
    </citation>
    <scope>NUCLEOTIDE SEQUENCE [LARGE SCALE GENOMIC DNA]</scope>
    <source>
        <strain evidence="3">DSM 11571 / OCM 486 / SEBR 4847</strain>
    </source>
</reference>
<dbReference type="HOGENOM" id="CLU_038505_2_1_2"/>
<dbReference type="GO" id="GO:0016094">
    <property type="term" value="P:polyprenol biosynthetic process"/>
    <property type="evidence" value="ECO:0007669"/>
    <property type="project" value="TreeGrafter"/>
</dbReference>
<dbReference type="InterPro" id="IPR036424">
    <property type="entry name" value="UPP_synth-like_sf"/>
</dbReference>
<dbReference type="GO" id="GO:0045547">
    <property type="term" value="F:ditrans,polycis-polyprenyl diphosphate synthase [(2E,6E)-farnesyl diphosphate specific] activity"/>
    <property type="evidence" value="ECO:0007669"/>
    <property type="project" value="TreeGrafter"/>
</dbReference>
<protein>
    <submittedName>
        <fullName evidence="2">Di-trans-poly-cis-decaprenylcistransferase</fullName>
    </submittedName>
</protein>
<dbReference type="EMBL" id="CP002117">
    <property type="protein sequence ID" value="ADN35509.1"/>
    <property type="molecule type" value="Genomic_DNA"/>
</dbReference>
<sequence>MWLTLNHRHTPNDWNVFGASIDMLIRRYYESRLKKGIINPPESVCFMLTDRDVADAPEKTNEVAKWCCDLGISHITFHVDTDNPGGLKSFLEKLKEISGFAQVNIYCAGEKFVAGEGADVHVAIGVSGREEIVRCIRHMAQEKLHPKDVDEEMIESHLSFRYEPDLVIKAGGSHLTDFLIWQSVYSELFFTDVNWSEFRKIDLLRALRDYQTRKRRYGK</sequence>
<dbReference type="SUPFAM" id="SSF64005">
    <property type="entry name" value="Undecaprenyl diphosphate synthase"/>
    <property type="match status" value="1"/>
</dbReference>
<dbReference type="RefSeq" id="WP_013328687.1">
    <property type="nucleotide sequence ID" value="NC_014507.1"/>
</dbReference>
<name>E1RIJ6_METP4</name>
<gene>
    <name evidence="2" type="ordered locus">Mpet_0735</name>
</gene>
<dbReference type="PANTHER" id="PTHR10291:SF28">
    <property type="entry name" value="UNDECAPRENYL DIPHOSPHATE SYNTHASE"/>
    <property type="match status" value="1"/>
</dbReference>
<accession>E1RIJ6</accession>
<dbReference type="KEGG" id="mpi:Mpet_0735"/>
<dbReference type="PANTHER" id="PTHR10291">
    <property type="entry name" value="DEHYDRODOLICHYL DIPHOSPHATE SYNTHASE FAMILY MEMBER"/>
    <property type="match status" value="1"/>
</dbReference>
<dbReference type="eggNOG" id="arCOG01532">
    <property type="taxonomic scope" value="Archaea"/>
</dbReference>
<dbReference type="Gene3D" id="3.40.1180.10">
    <property type="entry name" value="Decaprenyl diphosphate synthase-like"/>
    <property type="match status" value="1"/>
</dbReference>